<feature type="domain" description="Calcineurin-like phosphoesterase" evidence="5">
    <location>
        <begin position="16"/>
        <end position="202"/>
    </location>
</feature>
<evidence type="ECO:0000313" key="7">
    <source>
        <dbReference type="Proteomes" id="UP000269115"/>
    </source>
</evidence>
<dbReference type="InterPro" id="IPR029052">
    <property type="entry name" value="Metallo-depent_PP-like"/>
</dbReference>
<proteinExistence type="inferred from homology"/>
<dbReference type="Gene3D" id="3.60.21.10">
    <property type="match status" value="1"/>
</dbReference>
<dbReference type="InterPro" id="IPR050884">
    <property type="entry name" value="CNP_phosphodiesterase-III"/>
</dbReference>
<dbReference type="CDD" id="cd07402">
    <property type="entry name" value="MPP_GpdQ"/>
    <property type="match status" value="1"/>
</dbReference>
<dbReference type="InterPro" id="IPR026575">
    <property type="entry name" value="GpdQ/CpdA-like"/>
</dbReference>
<gene>
    <name evidence="6" type="ORF">EDF85_3751</name>
</gene>
<dbReference type="PANTHER" id="PTHR42988">
    <property type="entry name" value="PHOSPHOHYDROLASE"/>
    <property type="match status" value="1"/>
</dbReference>
<evidence type="ECO:0000256" key="3">
    <source>
        <dbReference type="ARBA" id="ARBA00023004"/>
    </source>
</evidence>
<dbReference type="Proteomes" id="UP000269115">
    <property type="component" value="Unassembled WGS sequence"/>
</dbReference>
<keyword evidence="3" id="KW-0408">Iron</keyword>
<sequence>MPHSIIPSRDASVLLVQLSDSHLFAEAEGTLLGMNTRDSLRRVVERVLDEQPVVDLVLATGDLSQDGSVESYLQFLALSGRIQAPARWLAGNHDEPFPMAQVARGSSLLEPVVDAGAWRVIMLNSAVCGSVPGLLADDQLQLLRQALEAAPQRHCLICFHHQPVSIDCAWMAPIGLRNADALFDLLKGYPQVRALLWGHIHQEWDQLRDGVRLLASPSTCIQFEPGSEDFKVGDQAPGYRWLRLHDDGRLETGVSRVTDFAFTVDYGSSGY</sequence>
<accession>A0A9X8EH65</accession>
<evidence type="ECO:0000313" key="6">
    <source>
        <dbReference type="EMBL" id="ROQ48020.1"/>
    </source>
</evidence>
<evidence type="ECO:0000256" key="4">
    <source>
        <dbReference type="ARBA" id="ARBA00025742"/>
    </source>
</evidence>
<organism evidence="6 7">
    <name type="scientific">Pseudomonas putida</name>
    <name type="common">Arthrobacter siderocapsulatus</name>
    <dbReference type="NCBI Taxonomy" id="303"/>
    <lineage>
        <taxon>Bacteria</taxon>
        <taxon>Pseudomonadati</taxon>
        <taxon>Pseudomonadota</taxon>
        <taxon>Gammaproteobacteria</taxon>
        <taxon>Pseudomonadales</taxon>
        <taxon>Pseudomonadaceae</taxon>
        <taxon>Pseudomonas</taxon>
    </lineage>
</organism>
<dbReference type="PANTHER" id="PTHR42988:SF2">
    <property type="entry name" value="CYCLIC NUCLEOTIDE PHOSPHODIESTERASE CBUA0032-RELATED"/>
    <property type="match status" value="1"/>
</dbReference>
<dbReference type="NCBIfam" id="NF008359">
    <property type="entry name" value="PRK11148.1"/>
    <property type="match status" value="1"/>
</dbReference>
<evidence type="ECO:0000259" key="5">
    <source>
        <dbReference type="Pfam" id="PF00149"/>
    </source>
</evidence>
<keyword evidence="1" id="KW-0479">Metal-binding</keyword>
<protein>
    <submittedName>
        <fullName evidence="6">Icc protein</fullName>
    </submittedName>
</protein>
<comment type="similarity">
    <text evidence="4">Belongs to the cyclic nucleotide phosphodiesterase class-III family.</text>
</comment>
<evidence type="ECO:0000256" key="1">
    <source>
        <dbReference type="ARBA" id="ARBA00022723"/>
    </source>
</evidence>
<comment type="caution">
    <text evidence="6">The sequence shown here is derived from an EMBL/GenBank/DDBJ whole genome shotgun (WGS) entry which is preliminary data.</text>
</comment>
<name>A0A9X8EH65_PSEPU</name>
<evidence type="ECO:0000256" key="2">
    <source>
        <dbReference type="ARBA" id="ARBA00022801"/>
    </source>
</evidence>
<dbReference type="RefSeq" id="WP_123753301.1">
    <property type="nucleotide sequence ID" value="NZ_RJUR01000015.1"/>
</dbReference>
<dbReference type="SUPFAM" id="SSF56300">
    <property type="entry name" value="Metallo-dependent phosphatases"/>
    <property type="match status" value="1"/>
</dbReference>
<dbReference type="Pfam" id="PF00149">
    <property type="entry name" value="Metallophos"/>
    <property type="match status" value="1"/>
</dbReference>
<dbReference type="GO" id="GO:0004112">
    <property type="term" value="F:cyclic-nucleotide phosphodiesterase activity"/>
    <property type="evidence" value="ECO:0007669"/>
    <property type="project" value="InterPro"/>
</dbReference>
<dbReference type="EMBL" id="RJUR01000015">
    <property type="protein sequence ID" value="ROQ48020.1"/>
    <property type="molecule type" value="Genomic_DNA"/>
</dbReference>
<dbReference type="InterPro" id="IPR004843">
    <property type="entry name" value="Calcineurin-like_PHP"/>
</dbReference>
<reference evidence="6 7" key="1">
    <citation type="submission" date="2018-11" db="EMBL/GenBank/DDBJ databases">
        <title>Genomic analyses of the natural microbiome of Caenorhabditis elegans.</title>
        <authorList>
            <person name="Samuel B."/>
        </authorList>
    </citation>
    <scope>NUCLEOTIDE SEQUENCE [LARGE SCALE GENOMIC DNA]</scope>
    <source>
        <strain evidence="6 7">BIGb0473</strain>
    </source>
</reference>
<keyword evidence="2" id="KW-0378">Hydrolase</keyword>
<dbReference type="AlphaFoldDB" id="A0A9X8EH65"/>
<dbReference type="GO" id="GO:0046872">
    <property type="term" value="F:metal ion binding"/>
    <property type="evidence" value="ECO:0007669"/>
    <property type="project" value="UniProtKB-KW"/>
</dbReference>